<feature type="region of interest" description="Disordered" evidence="2">
    <location>
        <begin position="712"/>
        <end position="733"/>
    </location>
</feature>
<accession>A0A139WK98</accession>
<feature type="region of interest" description="Disordered" evidence="2">
    <location>
        <begin position="1"/>
        <end position="132"/>
    </location>
</feature>
<evidence type="ECO:0000313" key="5">
    <source>
        <dbReference type="Proteomes" id="UP000007266"/>
    </source>
</evidence>
<comment type="subcellular location">
    <subcellularLocation>
        <location evidence="1">Cytoplasm</location>
        <location evidence="1">Myofibril</location>
    </subcellularLocation>
</comment>
<proteinExistence type="predicted"/>
<dbReference type="STRING" id="7070.A0A139WK98"/>
<sequence length="733" mass="81714">MKRSELVATPIITSSSTHHHTEHHEKHTKLEPFPFKPDPPRGKKTRGPPPPSPSKFIKGEFRESDYESDYEGRIPPVWRPTESDGEPTYRPVRPLLTPSGRQSQQSGRTPTPPTEFDHPPRIEGPPRPKFEPIEKFKPSVKLDEIIKQPVKPKPVVAETIIATPAVRKDVVVIQPGTPPELGYAPPRKTQYYRSVTSTPYHNAIQTETSNVMHFNEASENCRRTVSLQQTTKVIKFGDQGRREEKLEPFPFKPEPERPRRGSAPPPPRPTKFIPGEFRESDYESEVESTRIKPKWAPSGSDSEGYHYRPVKAPSTRSLSAPAPKERVLSPLEFDHPPTISTTDGETRSSYKRFTESKSGKVVARSRSYEPPVQPGSPPEYGYVAKSTATKLASQHMDSMTHAFKSTTQKFVHDIMNDVNKKSQQKPAVKAQDGDAQVYREETRAAQYGTKHVDPDTGLIYFKYDFGYEFGIILPGESKQGEIPVPKKTIIEPPKRTTDIEMPVYHETSRKNVKWEPTSESEMSEYEGESKKRGSTLHASRWDQSSCSPVSLSPSLPSTSPAFNSTIAASGRKGAETPPSCPSTPGSTKVLQSSARAPMFITPLRNIAVVSGQPAKFECIVQSEPPPNILWSKNGRIIENSNDYQLHYRNGVCRLTISQAYPEDAGTYACTATNSVGTVNTTATLEVPGVPSHMYGTYRQLKTGRRSVSPELQFYQRPESPSAGKSNGPLHNNH</sequence>
<feature type="region of interest" description="Disordered" evidence="2">
    <location>
        <begin position="499"/>
        <end position="591"/>
    </location>
</feature>
<dbReference type="SMART" id="SM00409">
    <property type="entry name" value="IG"/>
    <property type="match status" value="1"/>
</dbReference>
<dbReference type="InterPro" id="IPR007110">
    <property type="entry name" value="Ig-like_dom"/>
</dbReference>
<name>A0A139WK98_TRICA</name>
<feature type="compositionally biased region" description="Basic and acidic residues" evidence="2">
    <location>
        <begin position="115"/>
        <end position="132"/>
    </location>
</feature>
<protein>
    <recommendedName>
        <fullName evidence="3">Ig-like domain-containing protein</fullName>
    </recommendedName>
</protein>
<reference evidence="4 5" key="2">
    <citation type="journal article" date="2010" name="Nucleic Acids Res.">
        <title>BeetleBase in 2010: revisions to provide comprehensive genomic information for Tribolium castaneum.</title>
        <authorList>
            <person name="Kim H.S."/>
            <person name="Murphy T."/>
            <person name="Xia J."/>
            <person name="Caragea D."/>
            <person name="Park Y."/>
            <person name="Beeman R.W."/>
            <person name="Lorenzen M.D."/>
            <person name="Butcher S."/>
            <person name="Manak J.R."/>
            <person name="Brown S.J."/>
        </authorList>
    </citation>
    <scope>GENOME REANNOTATION</scope>
    <source>
        <strain evidence="4 5">Georgia GA2</strain>
    </source>
</reference>
<dbReference type="Proteomes" id="UP000007266">
    <property type="component" value="Linkage group 3"/>
</dbReference>
<dbReference type="PANTHER" id="PTHR47633:SF4">
    <property type="entry name" value="MYOPALLADIN ISOFORM X1"/>
    <property type="match status" value="1"/>
</dbReference>
<organism evidence="4 5">
    <name type="scientific">Tribolium castaneum</name>
    <name type="common">Red flour beetle</name>
    <dbReference type="NCBI Taxonomy" id="7070"/>
    <lineage>
        <taxon>Eukaryota</taxon>
        <taxon>Metazoa</taxon>
        <taxon>Ecdysozoa</taxon>
        <taxon>Arthropoda</taxon>
        <taxon>Hexapoda</taxon>
        <taxon>Insecta</taxon>
        <taxon>Pterygota</taxon>
        <taxon>Neoptera</taxon>
        <taxon>Endopterygota</taxon>
        <taxon>Coleoptera</taxon>
        <taxon>Polyphaga</taxon>
        <taxon>Cucujiformia</taxon>
        <taxon>Tenebrionidae</taxon>
        <taxon>Tenebrionidae incertae sedis</taxon>
        <taxon>Tribolium</taxon>
    </lineage>
</organism>
<evidence type="ECO:0000259" key="3">
    <source>
        <dbReference type="PROSITE" id="PS50835"/>
    </source>
</evidence>
<reference evidence="4 5" key="1">
    <citation type="journal article" date="2008" name="Nature">
        <title>The genome of the model beetle and pest Tribolium castaneum.</title>
        <authorList>
            <consortium name="Tribolium Genome Sequencing Consortium"/>
            <person name="Richards S."/>
            <person name="Gibbs R.A."/>
            <person name="Weinstock G.M."/>
            <person name="Brown S.J."/>
            <person name="Denell R."/>
            <person name="Beeman R.W."/>
            <person name="Gibbs R."/>
            <person name="Beeman R.W."/>
            <person name="Brown S.J."/>
            <person name="Bucher G."/>
            <person name="Friedrich M."/>
            <person name="Grimmelikhuijzen C.J."/>
            <person name="Klingler M."/>
            <person name="Lorenzen M."/>
            <person name="Richards S."/>
            <person name="Roth S."/>
            <person name="Schroder R."/>
            <person name="Tautz D."/>
            <person name="Zdobnov E.M."/>
            <person name="Muzny D."/>
            <person name="Gibbs R.A."/>
            <person name="Weinstock G.M."/>
            <person name="Attaway T."/>
            <person name="Bell S."/>
            <person name="Buhay C.J."/>
            <person name="Chandrabose M.N."/>
            <person name="Chavez D."/>
            <person name="Clerk-Blankenburg K.P."/>
            <person name="Cree A."/>
            <person name="Dao M."/>
            <person name="Davis C."/>
            <person name="Chacko J."/>
            <person name="Dinh H."/>
            <person name="Dugan-Rocha S."/>
            <person name="Fowler G."/>
            <person name="Garner T.T."/>
            <person name="Garnes J."/>
            <person name="Gnirke A."/>
            <person name="Hawes A."/>
            <person name="Hernandez J."/>
            <person name="Hines S."/>
            <person name="Holder M."/>
            <person name="Hume J."/>
            <person name="Jhangiani S.N."/>
            <person name="Joshi V."/>
            <person name="Khan Z.M."/>
            <person name="Jackson L."/>
            <person name="Kovar C."/>
            <person name="Kowis A."/>
            <person name="Lee S."/>
            <person name="Lewis L.R."/>
            <person name="Margolis J."/>
            <person name="Morgan M."/>
            <person name="Nazareth L.V."/>
            <person name="Nguyen N."/>
            <person name="Okwuonu G."/>
            <person name="Parker D."/>
            <person name="Richards S."/>
            <person name="Ruiz S.J."/>
            <person name="Santibanez J."/>
            <person name="Savard J."/>
            <person name="Scherer S.E."/>
            <person name="Schneider B."/>
            <person name="Sodergren E."/>
            <person name="Tautz D."/>
            <person name="Vattahil S."/>
            <person name="Villasana D."/>
            <person name="White C.S."/>
            <person name="Wright R."/>
            <person name="Park Y."/>
            <person name="Beeman R.W."/>
            <person name="Lord J."/>
            <person name="Oppert B."/>
            <person name="Lorenzen M."/>
            <person name="Brown S."/>
            <person name="Wang L."/>
            <person name="Savard J."/>
            <person name="Tautz D."/>
            <person name="Richards S."/>
            <person name="Weinstock G."/>
            <person name="Gibbs R.A."/>
            <person name="Liu Y."/>
            <person name="Worley K."/>
            <person name="Weinstock G."/>
            <person name="Elsik C.G."/>
            <person name="Reese J.T."/>
            <person name="Elhaik E."/>
            <person name="Landan G."/>
            <person name="Graur D."/>
            <person name="Arensburger P."/>
            <person name="Atkinson P."/>
            <person name="Beeman R.W."/>
            <person name="Beidler J."/>
            <person name="Brown S.J."/>
            <person name="Demuth J.P."/>
            <person name="Drury D.W."/>
            <person name="Du Y.Z."/>
            <person name="Fujiwara H."/>
            <person name="Lorenzen M."/>
            <person name="Maselli V."/>
            <person name="Osanai M."/>
            <person name="Park Y."/>
            <person name="Robertson H.M."/>
            <person name="Tu Z."/>
            <person name="Wang J.J."/>
            <person name="Wang S."/>
            <person name="Richards S."/>
            <person name="Song H."/>
            <person name="Zhang L."/>
            <person name="Sodergren E."/>
            <person name="Werner D."/>
            <person name="Stanke M."/>
            <person name="Morgenstern B."/>
            <person name="Solovyev V."/>
            <person name="Kosarev P."/>
            <person name="Brown G."/>
            <person name="Chen H.C."/>
            <person name="Ermolaeva O."/>
            <person name="Hlavina W."/>
            <person name="Kapustin Y."/>
            <person name="Kiryutin B."/>
            <person name="Kitts P."/>
            <person name="Maglott D."/>
            <person name="Pruitt K."/>
            <person name="Sapojnikov V."/>
            <person name="Souvorov A."/>
            <person name="Mackey A.J."/>
            <person name="Waterhouse R.M."/>
            <person name="Wyder S."/>
            <person name="Zdobnov E.M."/>
            <person name="Zdobnov E.M."/>
            <person name="Wyder S."/>
            <person name="Kriventseva E.V."/>
            <person name="Kadowaki T."/>
            <person name="Bork P."/>
            <person name="Aranda M."/>
            <person name="Bao R."/>
            <person name="Beermann A."/>
            <person name="Berns N."/>
            <person name="Bolognesi R."/>
            <person name="Bonneton F."/>
            <person name="Bopp D."/>
            <person name="Brown S.J."/>
            <person name="Bucher G."/>
            <person name="Butts T."/>
            <person name="Chaumot A."/>
            <person name="Denell R.E."/>
            <person name="Ferrier D.E."/>
            <person name="Friedrich M."/>
            <person name="Gordon C.M."/>
            <person name="Jindra M."/>
            <person name="Klingler M."/>
            <person name="Lan Q."/>
            <person name="Lattorff H.M."/>
            <person name="Laudet V."/>
            <person name="von Levetsow C."/>
            <person name="Liu Z."/>
            <person name="Lutz R."/>
            <person name="Lynch J.A."/>
            <person name="da Fonseca R.N."/>
            <person name="Posnien N."/>
            <person name="Reuter R."/>
            <person name="Roth S."/>
            <person name="Savard J."/>
            <person name="Schinko J.B."/>
            <person name="Schmitt C."/>
            <person name="Schoppmeier M."/>
            <person name="Schroder R."/>
            <person name="Shippy T.D."/>
            <person name="Simonnet F."/>
            <person name="Marques-Souza H."/>
            <person name="Tautz D."/>
            <person name="Tomoyasu Y."/>
            <person name="Trauner J."/>
            <person name="Van der Zee M."/>
            <person name="Vervoort M."/>
            <person name="Wittkopp N."/>
            <person name="Wimmer E.A."/>
            <person name="Yang X."/>
            <person name="Jones A.K."/>
            <person name="Sattelle D.B."/>
            <person name="Ebert P.R."/>
            <person name="Nelson D."/>
            <person name="Scott J.G."/>
            <person name="Beeman R.W."/>
            <person name="Muthukrishnan S."/>
            <person name="Kramer K.J."/>
            <person name="Arakane Y."/>
            <person name="Beeman R.W."/>
            <person name="Zhu Q."/>
            <person name="Hogenkamp D."/>
            <person name="Dixit R."/>
            <person name="Oppert B."/>
            <person name="Jiang H."/>
            <person name="Zou Z."/>
            <person name="Marshall J."/>
            <person name="Elpidina E."/>
            <person name="Vinokurov K."/>
            <person name="Oppert C."/>
            <person name="Zou Z."/>
            <person name="Evans J."/>
            <person name="Lu Z."/>
            <person name="Zhao P."/>
            <person name="Sumathipala N."/>
            <person name="Altincicek B."/>
            <person name="Vilcinskas A."/>
            <person name="Williams M."/>
            <person name="Hultmark D."/>
            <person name="Hetru C."/>
            <person name="Jiang H."/>
            <person name="Grimmelikhuijzen C.J."/>
            <person name="Hauser F."/>
            <person name="Cazzamali G."/>
            <person name="Williamson M."/>
            <person name="Park Y."/>
            <person name="Li B."/>
            <person name="Tanaka Y."/>
            <person name="Predel R."/>
            <person name="Neupert S."/>
            <person name="Schachtner J."/>
            <person name="Verleyen P."/>
            <person name="Raible F."/>
            <person name="Bork P."/>
            <person name="Friedrich M."/>
            <person name="Walden K.K."/>
            <person name="Robertson H.M."/>
            <person name="Angeli S."/>
            <person name="Foret S."/>
            <person name="Bucher G."/>
            <person name="Schuetz S."/>
            <person name="Maleszka R."/>
            <person name="Wimmer E.A."/>
            <person name="Beeman R.W."/>
            <person name="Lorenzen M."/>
            <person name="Tomoyasu Y."/>
            <person name="Miller S.C."/>
            <person name="Grossmann D."/>
            <person name="Bucher G."/>
        </authorList>
    </citation>
    <scope>NUCLEOTIDE SEQUENCE [LARGE SCALE GENOMIC DNA]</scope>
    <source>
        <strain evidence="4 5">Georgia GA2</strain>
    </source>
</reference>
<keyword evidence="5" id="KW-1185">Reference proteome</keyword>
<dbReference type="InterPro" id="IPR036179">
    <property type="entry name" value="Ig-like_dom_sf"/>
</dbReference>
<dbReference type="Pfam" id="PF07679">
    <property type="entry name" value="I-set"/>
    <property type="match status" value="1"/>
</dbReference>
<feature type="region of interest" description="Disordered" evidence="2">
    <location>
        <begin position="234"/>
        <end position="379"/>
    </location>
</feature>
<feature type="compositionally biased region" description="Polar residues" evidence="2">
    <location>
        <begin position="722"/>
        <end position="733"/>
    </location>
</feature>
<dbReference type="InterPro" id="IPR003598">
    <property type="entry name" value="Ig_sub2"/>
</dbReference>
<dbReference type="GO" id="GO:0045214">
    <property type="term" value="P:sarcomere organization"/>
    <property type="evidence" value="ECO:0007669"/>
    <property type="project" value="UniProtKB-ARBA"/>
</dbReference>
<dbReference type="Gene3D" id="2.60.40.10">
    <property type="entry name" value="Immunoglobulins"/>
    <property type="match status" value="1"/>
</dbReference>
<feature type="compositionally biased region" description="Polar residues" evidence="2">
    <location>
        <begin position="99"/>
        <end position="109"/>
    </location>
</feature>
<evidence type="ECO:0000256" key="1">
    <source>
        <dbReference type="ARBA" id="ARBA00004657"/>
    </source>
</evidence>
<evidence type="ECO:0000256" key="2">
    <source>
        <dbReference type="SAM" id="MobiDB-lite"/>
    </source>
</evidence>
<feature type="domain" description="Ig-like" evidence="3">
    <location>
        <begin position="597"/>
        <end position="685"/>
    </location>
</feature>
<dbReference type="InterPro" id="IPR013783">
    <property type="entry name" value="Ig-like_fold"/>
</dbReference>
<dbReference type="PROSITE" id="PS50835">
    <property type="entry name" value="IG_LIKE"/>
    <property type="match status" value="1"/>
</dbReference>
<feature type="compositionally biased region" description="Basic and acidic residues" evidence="2">
    <location>
        <begin position="238"/>
        <end position="259"/>
    </location>
</feature>
<feature type="compositionally biased region" description="Basic and acidic residues" evidence="2">
    <location>
        <begin position="344"/>
        <end position="358"/>
    </location>
</feature>
<gene>
    <name evidence="4" type="primary">AUGUSTUS-3.0.2_32675</name>
    <name evidence="4" type="ORF">TcasGA2_TC032675</name>
</gene>
<dbReference type="EMBL" id="KQ971334">
    <property type="protein sequence ID" value="KYB28237.1"/>
    <property type="molecule type" value="Genomic_DNA"/>
</dbReference>
<feature type="compositionally biased region" description="Low complexity" evidence="2">
    <location>
        <begin position="544"/>
        <end position="560"/>
    </location>
</feature>
<dbReference type="InterPro" id="IPR013098">
    <property type="entry name" value="Ig_I-set"/>
</dbReference>
<dbReference type="SUPFAM" id="SSF48726">
    <property type="entry name" value="Immunoglobulin"/>
    <property type="match status" value="1"/>
</dbReference>
<dbReference type="InParanoid" id="A0A139WK98"/>
<dbReference type="SMART" id="SM00408">
    <property type="entry name" value="IGc2"/>
    <property type="match status" value="1"/>
</dbReference>
<evidence type="ECO:0000313" key="4">
    <source>
        <dbReference type="EMBL" id="KYB28237.1"/>
    </source>
</evidence>
<dbReference type="InterPro" id="IPR003599">
    <property type="entry name" value="Ig_sub"/>
</dbReference>
<dbReference type="GO" id="GO:0031430">
    <property type="term" value="C:M band"/>
    <property type="evidence" value="ECO:0007669"/>
    <property type="project" value="UniProtKB-ARBA"/>
</dbReference>
<dbReference type="PANTHER" id="PTHR47633">
    <property type="entry name" value="IMMUNOGLOBULIN"/>
    <property type="match status" value="1"/>
</dbReference>
<dbReference type="FunFam" id="2.60.40.10:FF:000519">
    <property type="entry name" value="Muscle M-line assembly protein unc-89"/>
    <property type="match status" value="1"/>
</dbReference>
<dbReference type="OMA" id="HIASPME"/>
<dbReference type="AlphaFoldDB" id="A0A139WK98"/>
<feature type="compositionally biased region" description="Basic and acidic residues" evidence="2">
    <location>
        <begin position="323"/>
        <end position="335"/>
    </location>
</feature>